<protein>
    <submittedName>
        <fullName evidence="1">Uncharacterized protein</fullName>
    </submittedName>
</protein>
<gene>
    <name evidence="1" type="ORF">WJX72_009246</name>
</gene>
<keyword evidence="2" id="KW-1185">Reference proteome</keyword>
<evidence type="ECO:0000313" key="2">
    <source>
        <dbReference type="Proteomes" id="UP001489004"/>
    </source>
</evidence>
<sequence length="146" mass="15657">MNKTAEPSAAGITFLDHANRGSRQSEYLWEEPCLGSASCWATSPRTVGSKQADCSLATSCFHRQCLSPADVSQARTMSCAKPTLLYCRHPAGTCSTPTAKALRSADNAYRGCCGLRLRRLVSGGRTMDMSAGSGTIQQHLCARRLP</sequence>
<accession>A0AAW1Q621</accession>
<evidence type="ECO:0000313" key="1">
    <source>
        <dbReference type="EMBL" id="KAK9815772.1"/>
    </source>
</evidence>
<dbReference type="Proteomes" id="UP001489004">
    <property type="component" value="Unassembled WGS sequence"/>
</dbReference>
<name>A0AAW1Q621_9CHLO</name>
<dbReference type="EMBL" id="JALJOR010000006">
    <property type="protein sequence ID" value="KAK9815772.1"/>
    <property type="molecule type" value="Genomic_DNA"/>
</dbReference>
<reference evidence="1 2" key="1">
    <citation type="journal article" date="2024" name="Nat. Commun.">
        <title>Phylogenomics reveals the evolutionary origins of lichenization in chlorophyte algae.</title>
        <authorList>
            <person name="Puginier C."/>
            <person name="Libourel C."/>
            <person name="Otte J."/>
            <person name="Skaloud P."/>
            <person name="Haon M."/>
            <person name="Grisel S."/>
            <person name="Petersen M."/>
            <person name="Berrin J.G."/>
            <person name="Delaux P.M."/>
            <person name="Dal Grande F."/>
            <person name="Keller J."/>
        </authorList>
    </citation>
    <scope>NUCLEOTIDE SEQUENCE [LARGE SCALE GENOMIC DNA]</scope>
    <source>
        <strain evidence="1 2">SAG 2043</strain>
    </source>
</reference>
<organism evidence="1 2">
    <name type="scientific">[Myrmecia] bisecta</name>
    <dbReference type="NCBI Taxonomy" id="41462"/>
    <lineage>
        <taxon>Eukaryota</taxon>
        <taxon>Viridiplantae</taxon>
        <taxon>Chlorophyta</taxon>
        <taxon>core chlorophytes</taxon>
        <taxon>Trebouxiophyceae</taxon>
        <taxon>Trebouxiales</taxon>
        <taxon>Trebouxiaceae</taxon>
        <taxon>Myrmecia</taxon>
    </lineage>
</organism>
<dbReference type="AlphaFoldDB" id="A0AAW1Q621"/>
<proteinExistence type="predicted"/>
<comment type="caution">
    <text evidence="1">The sequence shown here is derived from an EMBL/GenBank/DDBJ whole genome shotgun (WGS) entry which is preliminary data.</text>
</comment>